<dbReference type="EMBL" id="JAXCLX010000001">
    <property type="protein sequence ID" value="MDY0871787.1"/>
    <property type="molecule type" value="Genomic_DNA"/>
</dbReference>
<gene>
    <name evidence="8" type="ORF">SMD31_07630</name>
</gene>
<dbReference type="InterPro" id="IPR003714">
    <property type="entry name" value="PhoH"/>
</dbReference>
<keyword evidence="3" id="KW-0963">Cytoplasm</keyword>
<evidence type="ECO:0000256" key="1">
    <source>
        <dbReference type="ARBA" id="ARBA00004496"/>
    </source>
</evidence>
<comment type="similarity">
    <text evidence="2">Belongs to the PhoH family.</text>
</comment>
<keyword evidence="9" id="KW-1185">Reference proteome</keyword>
<organism evidence="8 9">
    <name type="scientific">Dongia rigui</name>
    <dbReference type="NCBI Taxonomy" id="940149"/>
    <lineage>
        <taxon>Bacteria</taxon>
        <taxon>Pseudomonadati</taxon>
        <taxon>Pseudomonadota</taxon>
        <taxon>Alphaproteobacteria</taxon>
        <taxon>Rhodospirillales</taxon>
        <taxon>Dongiaceae</taxon>
        <taxon>Dongia</taxon>
    </lineage>
</organism>
<comment type="caution">
    <text evidence="8">The sequence shown here is derived from an EMBL/GenBank/DDBJ whole genome shotgun (WGS) entry which is preliminary data.</text>
</comment>
<dbReference type="PANTHER" id="PTHR30473">
    <property type="entry name" value="PROTEIN PHOH"/>
    <property type="match status" value="1"/>
</dbReference>
<evidence type="ECO:0000256" key="6">
    <source>
        <dbReference type="ARBA" id="ARBA00039970"/>
    </source>
</evidence>
<evidence type="ECO:0000256" key="2">
    <source>
        <dbReference type="ARBA" id="ARBA00010393"/>
    </source>
</evidence>
<keyword evidence="4" id="KW-0547">Nucleotide-binding</keyword>
<proteinExistence type="inferred from homology"/>
<dbReference type="InterPro" id="IPR051451">
    <property type="entry name" value="PhoH2-like"/>
</dbReference>
<feature type="domain" description="PhoH-like protein" evidence="7">
    <location>
        <begin position="122"/>
        <end position="325"/>
    </location>
</feature>
<evidence type="ECO:0000256" key="4">
    <source>
        <dbReference type="ARBA" id="ARBA00022741"/>
    </source>
</evidence>
<comment type="subcellular location">
    <subcellularLocation>
        <location evidence="1">Cytoplasm</location>
    </subcellularLocation>
</comment>
<protein>
    <recommendedName>
        <fullName evidence="6">PhoH-like protein</fullName>
    </recommendedName>
</protein>
<dbReference type="Proteomes" id="UP001271769">
    <property type="component" value="Unassembled WGS sequence"/>
</dbReference>
<evidence type="ECO:0000256" key="5">
    <source>
        <dbReference type="ARBA" id="ARBA00022840"/>
    </source>
</evidence>
<dbReference type="Gene3D" id="3.40.50.300">
    <property type="entry name" value="P-loop containing nucleotide triphosphate hydrolases"/>
    <property type="match status" value="1"/>
</dbReference>
<dbReference type="InterPro" id="IPR027417">
    <property type="entry name" value="P-loop_NTPase"/>
</dbReference>
<reference evidence="8 9" key="1">
    <citation type="journal article" date="2013" name="Antonie Van Leeuwenhoek">
        <title>Dongia rigui sp. nov., isolated from freshwater of a large wetland in Korea.</title>
        <authorList>
            <person name="Baik K.S."/>
            <person name="Hwang Y.M."/>
            <person name="Choi J.S."/>
            <person name="Kwon J."/>
            <person name="Seong C.N."/>
        </authorList>
    </citation>
    <scope>NUCLEOTIDE SEQUENCE [LARGE SCALE GENOMIC DNA]</scope>
    <source>
        <strain evidence="8 9">04SU4-P</strain>
    </source>
</reference>
<dbReference type="PANTHER" id="PTHR30473:SF1">
    <property type="entry name" value="PHOH-LIKE PROTEIN"/>
    <property type="match status" value="1"/>
</dbReference>
<sequence length="335" mass="36345">MSATPLAPIAAPIHLQFEDNRLLPQLFGQHDQNLARIEQELGVSMVPRGNQLAISGPTDAVATAKQVVTGLYQRLKRGLEVDAGEVDAALRMTREDDRLEPNLFEGGNGKDGMAIRTARRHITPRSAMQAKYMRMLHEHELVFGLGPAGTGKTYLAVAVAVAMLTKGAVDRIILSRPAVEAGEKLGFLPGDMREKVDPYLRPLYDALNDMLPGDQVVKRMTSGEIEVAPLAFMRGRTLAHSFVILDEAQNTTPMQMKMFLTRLGQGSRMAITGDLSQIDLPSGTKSGLKDALEAVEGIDGLSVARFSEVDVVRHPLVARIVGAYDARDRKAAGKG</sequence>
<evidence type="ECO:0000313" key="9">
    <source>
        <dbReference type="Proteomes" id="UP001271769"/>
    </source>
</evidence>
<dbReference type="RefSeq" id="WP_320500212.1">
    <property type="nucleotide sequence ID" value="NZ_JAXCLX010000001.1"/>
</dbReference>
<accession>A0ABU5DWU5</accession>
<evidence type="ECO:0000256" key="3">
    <source>
        <dbReference type="ARBA" id="ARBA00022490"/>
    </source>
</evidence>
<evidence type="ECO:0000313" key="8">
    <source>
        <dbReference type="EMBL" id="MDY0871787.1"/>
    </source>
</evidence>
<evidence type="ECO:0000259" key="7">
    <source>
        <dbReference type="Pfam" id="PF02562"/>
    </source>
</evidence>
<dbReference type="SUPFAM" id="SSF52540">
    <property type="entry name" value="P-loop containing nucleoside triphosphate hydrolases"/>
    <property type="match status" value="1"/>
</dbReference>
<name>A0ABU5DWU5_9PROT</name>
<keyword evidence="5" id="KW-0067">ATP-binding</keyword>
<dbReference type="Pfam" id="PF02562">
    <property type="entry name" value="PhoH"/>
    <property type="match status" value="1"/>
</dbReference>